<reference evidence="2" key="1">
    <citation type="submission" date="2022-01" db="EMBL/GenBank/DDBJ databases">
        <title>Colwellia maritima, isolated from seawater.</title>
        <authorList>
            <person name="Kristyanto S."/>
            <person name="Jung J."/>
            <person name="Jeon C.O."/>
        </authorList>
    </citation>
    <scope>NUCLEOTIDE SEQUENCE</scope>
    <source>
        <strain evidence="2">MSW7</strain>
    </source>
</reference>
<gene>
    <name evidence="2" type="ORF">L3081_19870</name>
</gene>
<organism evidence="2 3">
    <name type="scientific">Colwellia maritima</name>
    <dbReference type="NCBI Taxonomy" id="2912588"/>
    <lineage>
        <taxon>Bacteria</taxon>
        <taxon>Pseudomonadati</taxon>
        <taxon>Pseudomonadota</taxon>
        <taxon>Gammaproteobacteria</taxon>
        <taxon>Alteromonadales</taxon>
        <taxon>Colwelliaceae</taxon>
        <taxon>Colwellia</taxon>
    </lineage>
</organism>
<comment type="caution">
    <text evidence="2">The sequence shown here is derived from an EMBL/GenBank/DDBJ whole genome shotgun (WGS) entry which is preliminary data.</text>
</comment>
<keyword evidence="3" id="KW-1185">Reference proteome</keyword>
<proteinExistence type="predicted"/>
<dbReference type="RefSeq" id="WP_242287986.1">
    <property type="nucleotide sequence ID" value="NZ_JAKKSL010000004.1"/>
</dbReference>
<feature type="signal peptide" evidence="1">
    <location>
        <begin position="1"/>
        <end position="27"/>
    </location>
</feature>
<protein>
    <submittedName>
        <fullName evidence="2">DUF3466 family protein</fullName>
    </submittedName>
</protein>
<evidence type="ECO:0000313" key="3">
    <source>
        <dbReference type="Proteomes" id="UP001139646"/>
    </source>
</evidence>
<keyword evidence="1" id="KW-0732">Signal</keyword>
<name>A0ABS9X4P0_9GAMM</name>
<dbReference type="EMBL" id="JAKKSL010000004">
    <property type="protein sequence ID" value="MCI2285220.1"/>
    <property type="molecule type" value="Genomic_DNA"/>
</dbReference>
<dbReference type="Pfam" id="PF11949">
    <property type="entry name" value="DUF3466"/>
    <property type="match status" value="1"/>
</dbReference>
<feature type="chain" id="PRO_5045838138" evidence="1">
    <location>
        <begin position="28"/>
        <end position="617"/>
    </location>
</feature>
<dbReference type="InterPro" id="IPR022562">
    <property type="entry name" value="DUF3466"/>
</dbReference>
<accession>A0ABS9X4P0</accession>
<evidence type="ECO:0000256" key="1">
    <source>
        <dbReference type="SAM" id="SignalP"/>
    </source>
</evidence>
<sequence>MSKIVKNIIALSISSALSISTVSSVNAATYQLVDKGETTNQKYTYAQHQNESGDMAISGTSNYNFPVQFQYLDDDDFVSIQIFAANNYQIVHELDNIEDPDALKAGNPTANDLAWVIKWLQNTSTGKGINIEYQKVGDTVAMTNIGSITQDFTLWDTTFEGTDTLTRSTIDIISGITNDGMYYGTATAPYLPSETFTDTNDIEHIFWLREHGLRGFYSYDQGTQIYQIPPFETGYGGGTSSIMDVNDAGIAVGFSSYKLNQTYSDFIENESNGCADPDIVPATMTLAACIANVQLSSGITPYHTMALKATLNPNGTPVVEQLGLLVTPHEDDERTYSSYALAINNNGVAVGYADGFYDETVTEPEEDERRVYYNALGSLENYKFAVVYKNGDVIDLTGDHADKGSSIAYDINDAGIAVGYIEKTVSGKLVQQFFYTDTNAPSEQINMVTPDGFFAGSDSSAHAINNSNIIVGEGEIETHNESTSNPRRTAAFVYDMNNDIFTNLNETIPCSIRLTYDIIEARGINDLGVISATAVIKANRRDAQGNVMLDNNGEPLTEDVVRAISLEPTPDDSEVCSAEEEEEKVERKGASVSSTGLLCIMALFSLRRRFFKVSYFK</sequence>
<dbReference type="Proteomes" id="UP001139646">
    <property type="component" value="Unassembled WGS sequence"/>
</dbReference>
<evidence type="ECO:0000313" key="2">
    <source>
        <dbReference type="EMBL" id="MCI2285220.1"/>
    </source>
</evidence>